<dbReference type="EMBL" id="CATQJA010002642">
    <property type="protein sequence ID" value="CAJ0576033.1"/>
    <property type="molecule type" value="Genomic_DNA"/>
</dbReference>
<sequence>MADVMHRSICAHQMAQLHRRQKFFILFANYLPLADDVRRSPSHCPTTRLLHAVLRSPCCSPTRPATQTTSAWLRQLQASAAMFDNAVSATAAHHGAPRLPFATTDTWQWIRDATLKLAQGKRHAEQLRRFARLLLPTPDLSGALHHNSLFDNVIIYMVTFHDVHLSIDTAANDLYEPKYEGKEVSLSYGSQTYMLHTPTDEPDNIGIRPSRLRCLLFAVPATTPATQSWRILQRADVHASPPATSRASTATIAPHLHRADLRCATHMRNNNAFTRKNSSLAAPCHCFRTELRFFDITVPKPPLPDVSTPVGRYSHHSPPCTADAQHIFATSSLFGDNVKRISSSAHRVAFNIFFRRTQSNRANVPGFASYISRRSRIPTTSWR</sequence>
<evidence type="ECO:0000313" key="1">
    <source>
        <dbReference type="EMBL" id="CAJ0576033.1"/>
    </source>
</evidence>
<accession>A0AA36G809</accession>
<gene>
    <name evidence="1" type="ORF">MSPICULIGERA_LOCUS14332</name>
</gene>
<dbReference type="AlphaFoldDB" id="A0AA36G809"/>
<comment type="caution">
    <text evidence="1">The sequence shown here is derived from an EMBL/GenBank/DDBJ whole genome shotgun (WGS) entry which is preliminary data.</text>
</comment>
<name>A0AA36G809_9BILA</name>
<dbReference type="Proteomes" id="UP001177023">
    <property type="component" value="Unassembled WGS sequence"/>
</dbReference>
<protein>
    <submittedName>
        <fullName evidence="1">Uncharacterized protein</fullName>
    </submittedName>
</protein>
<organism evidence="1 2">
    <name type="scientific">Mesorhabditis spiculigera</name>
    <dbReference type="NCBI Taxonomy" id="96644"/>
    <lineage>
        <taxon>Eukaryota</taxon>
        <taxon>Metazoa</taxon>
        <taxon>Ecdysozoa</taxon>
        <taxon>Nematoda</taxon>
        <taxon>Chromadorea</taxon>
        <taxon>Rhabditida</taxon>
        <taxon>Rhabditina</taxon>
        <taxon>Rhabditomorpha</taxon>
        <taxon>Rhabditoidea</taxon>
        <taxon>Rhabditidae</taxon>
        <taxon>Mesorhabditinae</taxon>
        <taxon>Mesorhabditis</taxon>
    </lineage>
</organism>
<evidence type="ECO:0000313" key="2">
    <source>
        <dbReference type="Proteomes" id="UP001177023"/>
    </source>
</evidence>
<reference evidence="1" key="1">
    <citation type="submission" date="2023-06" db="EMBL/GenBank/DDBJ databases">
        <authorList>
            <person name="Delattre M."/>
        </authorList>
    </citation>
    <scope>NUCLEOTIDE SEQUENCE</scope>
    <source>
        <strain evidence="1">AF72</strain>
    </source>
</reference>
<proteinExistence type="predicted"/>
<feature type="non-terminal residue" evidence="1">
    <location>
        <position position="1"/>
    </location>
</feature>
<keyword evidence="2" id="KW-1185">Reference proteome</keyword>